<dbReference type="GO" id="GO:0019843">
    <property type="term" value="F:rRNA binding"/>
    <property type="evidence" value="ECO:0007669"/>
    <property type="project" value="UniProtKB-UniRule"/>
</dbReference>
<evidence type="ECO:0000259" key="9">
    <source>
        <dbReference type="Pfam" id="PF03948"/>
    </source>
</evidence>
<organism evidence="10 11">
    <name type="scientific">Candidatus Colwellbacteria bacterium CG_4_9_14_0_2_um_filter_50_12</name>
    <dbReference type="NCBI Taxonomy" id="1974538"/>
    <lineage>
        <taxon>Bacteria</taxon>
        <taxon>Candidatus Colwelliibacteriota</taxon>
    </lineage>
</organism>
<evidence type="ECO:0000259" key="8">
    <source>
        <dbReference type="Pfam" id="PF01281"/>
    </source>
</evidence>
<dbReference type="InterPro" id="IPR009027">
    <property type="entry name" value="Ribosomal_bL9/RNase_H1_N"/>
</dbReference>
<dbReference type="Proteomes" id="UP000229674">
    <property type="component" value="Unassembled WGS sequence"/>
</dbReference>
<dbReference type="GO" id="GO:0005840">
    <property type="term" value="C:ribosome"/>
    <property type="evidence" value="ECO:0007669"/>
    <property type="project" value="UniProtKB-KW"/>
</dbReference>
<dbReference type="Gene3D" id="3.40.5.10">
    <property type="entry name" value="Ribosomal protein L9, N-terminal domain"/>
    <property type="match status" value="1"/>
</dbReference>
<comment type="similarity">
    <text evidence="1 7">Belongs to the bacterial ribosomal protein bL9 family.</text>
</comment>
<feature type="domain" description="Ribosomal protein L9" evidence="8">
    <location>
        <begin position="1"/>
        <end position="47"/>
    </location>
</feature>
<keyword evidence="4 7" id="KW-0689">Ribosomal protein</keyword>
<reference evidence="11" key="1">
    <citation type="submission" date="2017-09" db="EMBL/GenBank/DDBJ databases">
        <title>Depth-based differentiation of microbial function through sediment-hosted aquifers and enrichment of novel symbionts in the deep terrestrial subsurface.</title>
        <authorList>
            <person name="Probst A.J."/>
            <person name="Ladd B."/>
            <person name="Jarett J.K."/>
            <person name="Geller-Mcgrath D.E."/>
            <person name="Sieber C.M.K."/>
            <person name="Emerson J.B."/>
            <person name="Anantharaman K."/>
            <person name="Thomas B.C."/>
            <person name="Malmstrom R."/>
            <person name="Stieglmeier M."/>
            <person name="Klingl A."/>
            <person name="Woyke T."/>
            <person name="Ryan C.M."/>
            <person name="Banfield J.F."/>
        </authorList>
    </citation>
    <scope>NUCLEOTIDE SEQUENCE [LARGE SCALE GENOMIC DNA]</scope>
</reference>
<dbReference type="SUPFAM" id="SSF55653">
    <property type="entry name" value="Ribosomal protein L9 C-domain"/>
    <property type="match status" value="1"/>
</dbReference>
<protein>
    <recommendedName>
        <fullName evidence="6 7">Large ribosomal subunit protein bL9</fullName>
    </recommendedName>
</protein>
<dbReference type="PANTHER" id="PTHR21368">
    <property type="entry name" value="50S RIBOSOMAL PROTEIN L9"/>
    <property type="match status" value="1"/>
</dbReference>
<feature type="domain" description="Large ribosomal subunit protein bL9 C-terminal" evidence="9">
    <location>
        <begin position="65"/>
        <end position="147"/>
    </location>
</feature>
<dbReference type="InterPro" id="IPR020069">
    <property type="entry name" value="Ribosomal_bL9_C"/>
</dbReference>
<sequence>MKVIFIRDVKGLGRKNEVKEVSDGYVRNFLLPRGFVKLASNAALAELKTKAISDEKHLEALRAKVRKLETDIEKVPLVFYLKVGDHDEVFGSVTVKEIEEKLKNDYPAVRDEDFEIKTERPLKTLGEHDVEIDFGRGVTGKIKVLIEKA</sequence>
<keyword evidence="3 7" id="KW-0694">RNA-binding</keyword>
<dbReference type="AlphaFoldDB" id="A0A2M8G169"/>
<dbReference type="InterPro" id="IPR020070">
    <property type="entry name" value="Ribosomal_bL9_N"/>
</dbReference>
<evidence type="ECO:0000256" key="6">
    <source>
        <dbReference type="ARBA" id="ARBA00035292"/>
    </source>
</evidence>
<dbReference type="GO" id="GO:1990904">
    <property type="term" value="C:ribonucleoprotein complex"/>
    <property type="evidence" value="ECO:0007669"/>
    <property type="project" value="UniProtKB-KW"/>
</dbReference>
<dbReference type="Pfam" id="PF01281">
    <property type="entry name" value="Ribosomal_L9_N"/>
    <property type="match status" value="1"/>
</dbReference>
<evidence type="ECO:0000256" key="2">
    <source>
        <dbReference type="ARBA" id="ARBA00022730"/>
    </source>
</evidence>
<comment type="function">
    <text evidence="7">Binds to the 23S rRNA.</text>
</comment>
<dbReference type="InterPro" id="IPR036935">
    <property type="entry name" value="Ribosomal_bL9_N_sf"/>
</dbReference>
<evidence type="ECO:0000313" key="10">
    <source>
        <dbReference type="EMBL" id="PJC65380.1"/>
    </source>
</evidence>
<name>A0A2M8G169_9BACT</name>
<dbReference type="Gene3D" id="3.10.430.100">
    <property type="entry name" value="Ribosomal protein L9, C-terminal domain"/>
    <property type="match status" value="1"/>
</dbReference>
<dbReference type="Pfam" id="PF03948">
    <property type="entry name" value="Ribosomal_L9_C"/>
    <property type="match status" value="1"/>
</dbReference>
<dbReference type="NCBIfam" id="TIGR00158">
    <property type="entry name" value="L9"/>
    <property type="match status" value="1"/>
</dbReference>
<evidence type="ECO:0000256" key="3">
    <source>
        <dbReference type="ARBA" id="ARBA00022884"/>
    </source>
</evidence>
<dbReference type="EMBL" id="PFQX01000041">
    <property type="protein sequence ID" value="PJC65380.1"/>
    <property type="molecule type" value="Genomic_DNA"/>
</dbReference>
<proteinExistence type="inferred from homology"/>
<dbReference type="HAMAP" id="MF_00503">
    <property type="entry name" value="Ribosomal_bL9"/>
    <property type="match status" value="1"/>
</dbReference>
<evidence type="ECO:0000256" key="5">
    <source>
        <dbReference type="ARBA" id="ARBA00023274"/>
    </source>
</evidence>
<evidence type="ECO:0000256" key="1">
    <source>
        <dbReference type="ARBA" id="ARBA00010605"/>
    </source>
</evidence>
<dbReference type="GO" id="GO:0003735">
    <property type="term" value="F:structural constituent of ribosome"/>
    <property type="evidence" value="ECO:0007669"/>
    <property type="project" value="InterPro"/>
</dbReference>
<evidence type="ECO:0000256" key="4">
    <source>
        <dbReference type="ARBA" id="ARBA00022980"/>
    </source>
</evidence>
<dbReference type="SUPFAM" id="SSF55658">
    <property type="entry name" value="L9 N-domain-like"/>
    <property type="match status" value="1"/>
</dbReference>
<comment type="caution">
    <text evidence="10">The sequence shown here is derived from an EMBL/GenBank/DDBJ whole genome shotgun (WGS) entry which is preliminary data.</text>
</comment>
<dbReference type="InterPro" id="IPR000244">
    <property type="entry name" value="Ribosomal_bL9"/>
</dbReference>
<gene>
    <name evidence="7 10" type="primary">rplI</name>
    <name evidence="10" type="ORF">CO020_00990</name>
</gene>
<dbReference type="GO" id="GO:0006412">
    <property type="term" value="P:translation"/>
    <property type="evidence" value="ECO:0007669"/>
    <property type="project" value="UniProtKB-UniRule"/>
</dbReference>
<dbReference type="InterPro" id="IPR036791">
    <property type="entry name" value="Ribosomal_bL9_C_sf"/>
</dbReference>
<evidence type="ECO:0000313" key="11">
    <source>
        <dbReference type="Proteomes" id="UP000229674"/>
    </source>
</evidence>
<keyword evidence="2 7" id="KW-0699">rRNA-binding</keyword>
<evidence type="ECO:0000256" key="7">
    <source>
        <dbReference type="HAMAP-Rule" id="MF_00503"/>
    </source>
</evidence>
<accession>A0A2M8G169</accession>
<dbReference type="InterPro" id="IPR020594">
    <property type="entry name" value="Ribosomal_bL9_bac/chp"/>
</dbReference>
<keyword evidence="5 7" id="KW-0687">Ribonucleoprotein</keyword>